<sequence length="83" mass="9324">MKGRTIRQEEHTQMAPVNGRRVTPIPEPMVRVQSLACSRVIREITLTHRRLLIARFLLLGEKGEIAKPSYLASSEAALCNTVL</sequence>
<feature type="region of interest" description="Disordered" evidence="1">
    <location>
        <begin position="1"/>
        <end position="22"/>
    </location>
</feature>
<dbReference type="Proteomes" id="UP000886998">
    <property type="component" value="Unassembled WGS sequence"/>
</dbReference>
<protein>
    <submittedName>
        <fullName evidence="2">Uncharacterized protein</fullName>
    </submittedName>
</protein>
<feature type="compositionally biased region" description="Basic and acidic residues" evidence="1">
    <location>
        <begin position="1"/>
        <end position="12"/>
    </location>
</feature>
<name>A0A8X6M657_9ARAC</name>
<organism evidence="2 3">
    <name type="scientific">Trichonephila inaurata madagascariensis</name>
    <dbReference type="NCBI Taxonomy" id="2747483"/>
    <lineage>
        <taxon>Eukaryota</taxon>
        <taxon>Metazoa</taxon>
        <taxon>Ecdysozoa</taxon>
        <taxon>Arthropoda</taxon>
        <taxon>Chelicerata</taxon>
        <taxon>Arachnida</taxon>
        <taxon>Araneae</taxon>
        <taxon>Araneomorphae</taxon>
        <taxon>Entelegynae</taxon>
        <taxon>Araneoidea</taxon>
        <taxon>Nephilidae</taxon>
        <taxon>Trichonephila</taxon>
        <taxon>Trichonephila inaurata</taxon>
    </lineage>
</organism>
<evidence type="ECO:0000313" key="3">
    <source>
        <dbReference type="Proteomes" id="UP000886998"/>
    </source>
</evidence>
<proteinExistence type="predicted"/>
<comment type="caution">
    <text evidence="2">The sequence shown here is derived from an EMBL/GenBank/DDBJ whole genome shotgun (WGS) entry which is preliminary data.</text>
</comment>
<accession>A0A8X6M657</accession>
<evidence type="ECO:0000256" key="1">
    <source>
        <dbReference type="SAM" id="MobiDB-lite"/>
    </source>
</evidence>
<reference evidence="2" key="1">
    <citation type="submission" date="2020-08" db="EMBL/GenBank/DDBJ databases">
        <title>Multicomponent nature underlies the extraordinary mechanical properties of spider dragline silk.</title>
        <authorList>
            <person name="Kono N."/>
            <person name="Nakamura H."/>
            <person name="Mori M."/>
            <person name="Yoshida Y."/>
            <person name="Ohtoshi R."/>
            <person name="Malay A.D."/>
            <person name="Moran D.A.P."/>
            <person name="Tomita M."/>
            <person name="Numata K."/>
            <person name="Arakawa K."/>
        </authorList>
    </citation>
    <scope>NUCLEOTIDE SEQUENCE</scope>
</reference>
<dbReference type="EMBL" id="BMAV01024204">
    <property type="protein sequence ID" value="GFS30982.1"/>
    <property type="molecule type" value="Genomic_DNA"/>
</dbReference>
<dbReference type="AlphaFoldDB" id="A0A8X6M657"/>
<gene>
    <name evidence="2" type="ORF">TNIN_443811</name>
</gene>
<keyword evidence="3" id="KW-1185">Reference proteome</keyword>
<evidence type="ECO:0000313" key="2">
    <source>
        <dbReference type="EMBL" id="GFS30982.1"/>
    </source>
</evidence>